<name>A0A835T2P9_9CHLO</name>
<dbReference type="Gene3D" id="2.60.120.10">
    <property type="entry name" value="Jelly Rolls"/>
    <property type="match status" value="1"/>
</dbReference>
<reference evidence="2" key="1">
    <citation type="journal article" date="2020" name="bioRxiv">
        <title>Comparative genomics of Chlamydomonas.</title>
        <authorList>
            <person name="Craig R.J."/>
            <person name="Hasan A.R."/>
            <person name="Ness R.W."/>
            <person name="Keightley P.D."/>
        </authorList>
    </citation>
    <scope>NUCLEOTIDE SEQUENCE</scope>
    <source>
        <strain evidence="2">CCAP 11/173</strain>
    </source>
</reference>
<accession>A0A835T2P9</accession>
<dbReference type="EMBL" id="JAEHOD010000073">
    <property type="protein sequence ID" value="KAG2431385.1"/>
    <property type="molecule type" value="Genomic_DNA"/>
</dbReference>
<dbReference type="InterPro" id="IPR011051">
    <property type="entry name" value="RmlC_Cupin_sf"/>
</dbReference>
<keyword evidence="3" id="KW-1185">Reference proteome</keyword>
<comment type="caution">
    <text evidence="2">The sequence shown here is derived from an EMBL/GenBank/DDBJ whole genome shotgun (WGS) entry which is preliminary data.</text>
</comment>
<feature type="domain" description="(S)-ureidoglycine aminohydrolase cupin" evidence="1">
    <location>
        <begin position="44"/>
        <end position="102"/>
    </location>
</feature>
<dbReference type="Proteomes" id="UP000613740">
    <property type="component" value="Unassembled WGS sequence"/>
</dbReference>
<protein>
    <recommendedName>
        <fullName evidence="1">(S)-ureidoglycine aminohydrolase cupin domain-containing protein</fullName>
    </recommendedName>
</protein>
<dbReference type="PANTHER" id="PTHR40943:SF1">
    <property type="entry name" value="CYTOPLASMIC PROTEIN"/>
    <property type="match status" value="1"/>
</dbReference>
<dbReference type="PANTHER" id="PTHR40943">
    <property type="entry name" value="CYTOPLASMIC PROTEIN-RELATED"/>
    <property type="match status" value="1"/>
</dbReference>
<dbReference type="InterPro" id="IPR008579">
    <property type="entry name" value="UGlyAH_Cupin_dom"/>
</dbReference>
<evidence type="ECO:0000313" key="2">
    <source>
        <dbReference type="EMBL" id="KAG2431385.1"/>
    </source>
</evidence>
<dbReference type="SUPFAM" id="SSF51182">
    <property type="entry name" value="RmlC-like cupins"/>
    <property type="match status" value="1"/>
</dbReference>
<proteinExistence type="predicted"/>
<dbReference type="InterPro" id="IPR014710">
    <property type="entry name" value="RmlC-like_jellyroll"/>
</dbReference>
<evidence type="ECO:0000313" key="3">
    <source>
        <dbReference type="Proteomes" id="UP000613740"/>
    </source>
</evidence>
<dbReference type="Pfam" id="PF05899">
    <property type="entry name" value="Cupin_3"/>
    <property type="match status" value="1"/>
</dbReference>
<sequence>MKSVRICDATVKSTVEGPCENTVAGTPVEKLRVCFDNAAGNYKPGKKFFECGVVDEVCILIEGEVIITDDEGNSETYVGGEAFVLPAGFKGHWETVKPVRKYWVQYFNK</sequence>
<gene>
    <name evidence="2" type="ORF">HYH02_013372</name>
</gene>
<evidence type="ECO:0000259" key="1">
    <source>
        <dbReference type="Pfam" id="PF05899"/>
    </source>
</evidence>
<dbReference type="OrthoDB" id="523765at2759"/>
<dbReference type="AlphaFoldDB" id="A0A835T2P9"/>
<organism evidence="2 3">
    <name type="scientific">Chlamydomonas schloesseri</name>
    <dbReference type="NCBI Taxonomy" id="2026947"/>
    <lineage>
        <taxon>Eukaryota</taxon>
        <taxon>Viridiplantae</taxon>
        <taxon>Chlorophyta</taxon>
        <taxon>core chlorophytes</taxon>
        <taxon>Chlorophyceae</taxon>
        <taxon>CS clade</taxon>
        <taxon>Chlamydomonadales</taxon>
        <taxon>Chlamydomonadaceae</taxon>
        <taxon>Chlamydomonas</taxon>
    </lineage>
</organism>